<name>A0A059W145_STRNR</name>
<evidence type="ECO:0000313" key="3">
    <source>
        <dbReference type="Proteomes" id="UP000288351"/>
    </source>
</evidence>
<dbReference type="STRING" id="68570.DC74_4822"/>
<organism evidence="2 3">
    <name type="scientific">Streptomyces noursei</name>
    <name type="common">Streptomyces albulus</name>
    <dbReference type="NCBI Taxonomy" id="1971"/>
    <lineage>
        <taxon>Bacteria</taxon>
        <taxon>Bacillati</taxon>
        <taxon>Actinomycetota</taxon>
        <taxon>Actinomycetes</taxon>
        <taxon>Kitasatosporales</taxon>
        <taxon>Streptomycetaceae</taxon>
        <taxon>Streptomyces</taxon>
    </lineage>
</organism>
<evidence type="ECO:0000313" key="2">
    <source>
        <dbReference type="EMBL" id="GCB92976.1"/>
    </source>
</evidence>
<feature type="region of interest" description="Disordered" evidence="1">
    <location>
        <begin position="1"/>
        <end position="38"/>
    </location>
</feature>
<dbReference type="EMBL" id="BHXC01000007">
    <property type="protein sequence ID" value="GCB92976.1"/>
    <property type="molecule type" value="Genomic_DNA"/>
</dbReference>
<protein>
    <submittedName>
        <fullName evidence="2">Uncharacterized protein</fullName>
    </submittedName>
</protein>
<feature type="compositionally biased region" description="Low complexity" evidence="1">
    <location>
        <begin position="27"/>
        <end position="37"/>
    </location>
</feature>
<proteinExistence type="predicted"/>
<comment type="caution">
    <text evidence="2">The sequence shown here is derived from an EMBL/GenBank/DDBJ whole genome shotgun (WGS) entry which is preliminary data.</text>
</comment>
<feature type="compositionally biased region" description="Low complexity" evidence="1">
    <location>
        <begin position="70"/>
        <end position="127"/>
    </location>
</feature>
<sequence length="270" mass="28109">MPARNTTHAPYSGQAGPIRCSPAPTGAAAPVASSPDSVTRELAFTREIRGGRSRGTTALRTTPYAFDATSTPSAAGYSASPPSATARDIDSASSARASIAPAIAARRPCGTRSSSGPTTGASSANGAMVTSRYSATRPRASWVGTEKNTVEASAIVIIMSPAAFTACSSISCARPDSPAPCAWVARRSCRAAPRSGRCSARPIARPARRAFDPLVAPTPATRSYCPNSPQRGRFIPLFRRGAPADRPHPWPDWPVTVGDICCSRRGVVQR</sequence>
<accession>A0A059W145</accession>
<gene>
    <name evidence="2" type="ORF">SALB_05752</name>
</gene>
<feature type="region of interest" description="Disordered" evidence="1">
    <location>
        <begin position="70"/>
        <end position="130"/>
    </location>
</feature>
<dbReference type="Proteomes" id="UP000288351">
    <property type="component" value="Unassembled WGS sequence"/>
</dbReference>
<evidence type="ECO:0000256" key="1">
    <source>
        <dbReference type="SAM" id="MobiDB-lite"/>
    </source>
</evidence>
<dbReference type="AlphaFoldDB" id="A0A059W145"/>
<reference evidence="2 3" key="1">
    <citation type="journal article" date="2019" name="Microbiol. Resour. Announc.">
        <title>Draft Genome Sequence of the Most Traditional epsilon-Poly-l-Lysine Producer, Streptomyces albulus NBRC14147.</title>
        <authorList>
            <person name="Yamanaka K."/>
            <person name="Hamano Y."/>
        </authorList>
    </citation>
    <scope>NUCLEOTIDE SEQUENCE [LARGE SCALE GENOMIC DNA]</scope>
    <source>
        <strain evidence="2 3">NBRC 14147</strain>
    </source>
</reference>